<evidence type="ECO:0000313" key="2">
    <source>
        <dbReference type="EMBL" id="TVU34305.1"/>
    </source>
</evidence>
<proteinExistence type="inferred from homology"/>
<dbReference type="HAMAP" id="MF_03226">
    <property type="entry name" value="YJU2"/>
    <property type="match status" value="1"/>
</dbReference>
<sequence length="312" mass="34241">MAERKVINKHYPDDFDPSKIPRRRRPANGQIKVRTMLPMTLRCASCGAYLGRGTKFNARKEDAAGERYLGAIQVYRFYIRCTRCAAEIAFKTDPASSRYAVESGATTCRDEGALQREVLGKRRRDDGEEAAAGDAMAALEDRARDGKREMEADAALEEARSLSVRRAGVTPEQLLESLMNRGREAQRQELERADEALVKSVGFRSSSTGCVVKRIEEDNDEDEDFFEACLAKTAAADRQARTKQAQAVSPLLAIVSRKRRRVSVASDGKAPIHHAVTPPEARASAGEAKASNGALQVLCCSYGDGSDNHDES</sequence>
<dbReference type="Proteomes" id="UP000324897">
    <property type="component" value="Unassembled WGS sequence"/>
</dbReference>
<dbReference type="Gramene" id="TVU34305">
    <property type="protein sequence ID" value="TVU34305"/>
    <property type="gene ID" value="EJB05_16136"/>
</dbReference>
<reference evidence="2 3" key="1">
    <citation type="journal article" date="2019" name="Sci. Rep.">
        <title>A high-quality genome of Eragrostis curvula grass provides insights into Poaceae evolution and supports new strategies to enhance forage quality.</title>
        <authorList>
            <person name="Carballo J."/>
            <person name="Santos B.A.C.M."/>
            <person name="Zappacosta D."/>
            <person name="Garbus I."/>
            <person name="Selva J.P."/>
            <person name="Gallo C.A."/>
            <person name="Diaz A."/>
            <person name="Albertini E."/>
            <person name="Caccamo M."/>
            <person name="Echenique V."/>
        </authorList>
    </citation>
    <scope>NUCLEOTIDE SEQUENCE [LARGE SCALE GENOMIC DNA]</scope>
    <source>
        <strain evidence="3">cv. Victoria</strain>
        <tissue evidence="2">Leaf</tissue>
    </source>
</reference>
<dbReference type="InterPro" id="IPR043701">
    <property type="entry name" value="Yju2"/>
</dbReference>
<evidence type="ECO:0000256" key="1">
    <source>
        <dbReference type="SAM" id="MobiDB-lite"/>
    </source>
</evidence>
<dbReference type="EMBL" id="RWGY01000009">
    <property type="protein sequence ID" value="TVU34305.1"/>
    <property type="molecule type" value="Genomic_DNA"/>
</dbReference>
<feature type="non-terminal residue" evidence="2">
    <location>
        <position position="1"/>
    </location>
</feature>
<accession>A0A5J9VEC3</accession>
<dbReference type="OrthoDB" id="674963at2759"/>
<evidence type="ECO:0000313" key="3">
    <source>
        <dbReference type="Proteomes" id="UP000324897"/>
    </source>
</evidence>
<dbReference type="Pfam" id="PF04502">
    <property type="entry name" value="Saf4_Yju2"/>
    <property type="match status" value="1"/>
</dbReference>
<comment type="caution">
    <text evidence="2">The sequence shown here is derived from an EMBL/GenBank/DDBJ whole genome shotgun (WGS) entry which is preliminary data.</text>
</comment>
<feature type="region of interest" description="Disordered" evidence="1">
    <location>
        <begin position="265"/>
        <end position="288"/>
    </location>
</feature>
<evidence type="ECO:0008006" key="4">
    <source>
        <dbReference type="Google" id="ProtNLM"/>
    </source>
</evidence>
<name>A0A5J9VEC3_9POAL</name>
<protein>
    <recommendedName>
        <fullName evidence="4">Splicing factor YJU2</fullName>
    </recommendedName>
</protein>
<keyword evidence="3" id="KW-1185">Reference proteome</keyword>
<dbReference type="PANTHER" id="PTHR12111:SF3">
    <property type="entry name" value="SPLICING FACTOR YJU2"/>
    <property type="match status" value="1"/>
</dbReference>
<dbReference type="GO" id="GO:0000398">
    <property type="term" value="P:mRNA splicing, via spliceosome"/>
    <property type="evidence" value="ECO:0007669"/>
    <property type="project" value="InterPro"/>
</dbReference>
<organism evidence="2 3">
    <name type="scientific">Eragrostis curvula</name>
    <name type="common">weeping love grass</name>
    <dbReference type="NCBI Taxonomy" id="38414"/>
    <lineage>
        <taxon>Eukaryota</taxon>
        <taxon>Viridiplantae</taxon>
        <taxon>Streptophyta</taxon>
        <taxon>Embryophyta</taxon>
        <taxon>Tracheophyta</taxon>
        <taxon>Spermatophyta</taxon>
        <taxon>Magnoliopsida</taxon>
        <taxon>Liliopsida</taxon>
        <taxon>Poales</taxon>
        <taxon>Poaceae</taxon>
        <taxon>PACMAD clade</taxon>
        <taxon>Chloridoideae</taxon>
        <taxon>Eragrostideae</taxon>
        <taxon>Eragrostidinae</taxon>
        <taxon>Eragrostis</taxon>
    </lineage>
</organism>
<gene>
    <name evidence="2" type="ORF">EJB05_16136</name>
</gene>
<dbReference type="InterPro" id="IPR007590">
    <property type="entry name" value="Saf4/Yju2"/>
</dbReference>
<dbReference type="GO" id="GO:0071006">
    <property type="term" value="C:U2-type catalytic step 1 spliceosome"/>
    <property type="evidence" value="ECO:0007669"/>
    <property type="project" value="TreeGrafter"/>
</dbReference>
<dbReference type="AlphaFoldDB" id="A0A5J9VEC3"/>
<dbReference type="PANTHER" id="PTHR12111">
    <property type="entry name" value="SPLICING FACTOR YJU2"/>
    <property type="match status" value="1"/>
</dbReference>